<dbReference type="AlphaFoldDB" id="A0A0S2KDK2"/>
<sequence length="313" mass="34852">MRFRQLEVFHAVMTAGTVTQAARNLSVSQPSVTSSIQQMEEEIGFPLFVRSGGRLTPTAEARILFEEVNRAHDSLVAVRGLCDRLKDGAAGHIRVAATPAICQRVLPLAITIFQEHHKRFTFDISSEHSPVILSNLDERPTAYHMGFTFGGDGLEGISSIKLADIPVFCALPRRWLGRLPKDYRRDTPIDLSVIREWPFIELYENEPLGQRARNAWLATGVSPNNIVRVHDHHMAASLVNNEIGFAILDRLAINGVSNFADQSGIHALPLPDAPDLPVTAVFSQRRSLSYPMRYFVDCVKAAIDEIVVLKNEH</sequence>
<accession>A0A0S2KDK2</accession>
<dbReference type="STRING" id="1249552.PS2015_1730"/>
<dbReference type="InterPro" id="IPR005119">
    <property type="entry name" value="LysR_subst-bd"/>
</dbReference>
<keyword evidence="7" id="KW-1185">Reference proteome</keyword>
<protein>
    <recommendedName>
        <fullName evidence="5">HTH lysR-type domain-containing protein</fullName>
    </recommendedName>
</protein>
<dbReference type="PANTHER" id="PTHR30427">
    <property type="entry name" value="TRANSCRIPTIONAL ACTIVATOR PROTEIN LYSR"/>
    <property type="match status" value="1"/>
</dbReference>
<reference evidence="6 7" key="1">
    <citation type="submission" date="2015-11" db="EMBL/GenBank/DDBJ databases">
        <authorList>
            <person name="Zhang Y."/>
            <person name="Guo Z."/>
        </authorList>
    </citation>
    <scope>NUCLEOTIDE SEQUENCE [LARGE SCALE GENOMIC DNA]</scope>
    <source>
        <strain evidence="6 7">KCTC 32221</strain>
    </source>
</reference>
<dbReference type="OrthoDB" id="8437302at2"/>
<dbReference type="Pfam" id="PF03466">
    <property type="entry name" value="LysR_substrate"/>
    <property type="match status" value="1"/>
</dbReference>
<dbReference type="RefSeq" id="WP_058021824.1">
    <property type="nucleotide sequence ID" value="NZ_CP013189.1"/>
</dbReference>
<proteinExistence type="inferred from homology"/>
<dbReference type="KEGG" id="pspi:PS2015_1730"/>
<evidence type="ECO:0000256" key="2">
    <source>
        <dbReference type="ARBA" id="ARBA00023015"/>
    </source>
</evidence>
<dbReference type="CDD" id="cd05466">
    <property type="entry name" value="PBP2_LTTR_substrate"/>
    <property type="match status" value="1"/>
</dbReference>
<organism evidence="6 7">
    <name type="scientific">Pseudohongiella spirulinae</name>
    <dbReference type="NCBI Taxonomy" id="1249552"/>
    <lineage>
        <taxon>Bacteria</taxon>
        <taxon>Pseudomonadati</taxon>
        <taxon>Pseudomonadota</taxon>
        <taxon>Gammaproteobacteria</taxon>
        <taxon>Pseudomonadales</taxon>
        <taxon>Pseudohongiellaceae</taxon>
        <taxon>Pseudohongiella</taxon>
    </lineage>
</organism>
<evidence type="ECO:0000256" key="1">
    <source>
        <dbReference type="ARBA" id="ARBA00009437"/>
    </source>
</evidence>
<keyword evidence="4" id="KW-0804">Transcription</keyword>
<evidence type="ECO:0000313" key="6">
    <source>
        <dbReference type="EMBL" id="ALO46381.1"/>
    </source>
</evidence>
<evidence type="ECO:0000259" key="5">
    <source>
        <dbReference type="PROSITE" id="PS50931"/>
    </source>
</evidence>
<dbReference type="InterPro" id="IPR036388">
    <property type="entry name" value="WH-like_DNA-bd_sf"/>
</dbReference>
<dbReference type="EMBL" id="CP013189">
    <property type="protein sequence ID" value="ALO46381.1"/>
    <property type="molecule type" value="Genomic_DNA"/>
</dbReference>
<keyword evidence="3" id="KW-0238">DNA-binding</keyword>
<dbReference type="PRINTS" id="PR00039">
    <property type="entry name" value="HTHLYSR"/>
</dbReference>
<dbReference type="PROSITE" id="PS50931">
    <property type="entry name" value="HTH_LYSR"/>
    <property type="match status" value="1"/>
</dbReference>
<dbReference type="PANTHER" id="PTHR30427:SF1">
    <property type="entry name" value="TRANSCRIPTIONAL ACTIVATOR PROTEIN LYSR"/>
    <property type="match status" value="1"/>
</dbReference>
<keyword evidence="2" id="KW-0805">Transcription regulation</keyword>
<dbReference type="GO" id="GO:0003700">
    <property type="term" value="F:DNA-binding transcription factor activity"/>
    <property type="evidence" value="ECO:0007669"/>
    <property type="project" value="InterPro"/>
</dbReference>
<dbReference type="GO" id="GO:0010628">
    <property type="term" value="P:positive regulation of gene expression"/>
    <property type="evidence" value="ECO:0007669"/>
    <property type="project" value="TreeGrafter"/>
</dbReference>
<dbReference type="GO" id="GO:0043565">
    <property type="term" value="F:sequence-specific DNA binding"/>
    <property type="evidence" value="ECO:0007669"/>
    <property type="project" value="TreeGrafter"/>
</dbReference>
<dbReference type="Proteomes" id="UP000065641">
    <property type="component" value="Chromosome"/>
</dbReference>
<dbReference type="Gene3D" id="3.40.190.10">
    <property type="entry name" value="Periplasmic binding protein-like II"/>
    <property type="match status" value="2"/>
</dbReference>
<dbReference type="SUPFAM" id="SSF46785">
    <property type="entry name" value="Winged helix' DNA-binding domain"/>
    <property type="match status" value="1"/>
</dbReference>
<gene>
    <name evidence="6" type="ORF">PS2015_1730</name>
</gene>
<evidence type="ECO:0000313" key="7">
    <source>
        <dbReference type="Proteomes" id="UP000065641"/>
    </source>
</evidence>
<comment type="similarity">
    <text evidence="1">Belongs to the LysR transcriptional regulatory family.</text>
</comment>
<dbReference type="InterPro" id="IPR036390">
    <property type="entry name" value="WH_DNA-bd_sf"/>
</dbReference>
<evidence type="ECO:0000256" key="4">
    <source>
        <dbReference type="ARBA" id="ARBA00023163"/>
    </source>
</evidence>
<feature type="domain" description="HTH lysR-type" evidence="5">
    <location>
        <begin position="1"/>
        <end position="58"/>
    </location>
</feature>
<dbReference type="Gene3D" id="1.10.10.10">
    <property type="entry name" value="Winged helix-like DNA-binding domain superfamily/Winged helix DNA-binding domain"/>
    <property type="match status" value="1"/>
</dbReference>
<dbReference type="Pfam" id="PF00126">
    <property type="entry name" value="HTH_1"/>
    <property type="match status" value="1"/>
</dbReference>
<evidence type="ECO:0000256" key="3">
    <source>
        <dbReference type="ARBA" id="ARBA00023125"/>
    </source>
</evidence>
<dbReference type="SUPFAM" id="SSF53850">
    <property type="entry name" value="Periplasmic binding protein-like II"/>
    <property type="match status" value="1"/>
</dbReference>
<dbReference type="InterPro" id="IPR000847">
    <property type="entry name" value="LysR_HTH_N"/>
</dbReference>
<name>A0A0S2KDK2_9GAMM</name>